<accession>A0A923PJD4</accession>
<dbReference type="PANTHER" id="PTHR43685:SF11">
    <property type="entry name" value="GLYCOSYLTRANSFERASE TAGX-RELATED"/>
    <property type="match status" value="1"/>
</dbReference>
<comment type="caution">
    <text evidence="2">The sequence shown here is derived from an EMBL/GenBank/DDBJ whole genome shotgun (WGS) entry which is preliminary data.</text>
</comment>
<dbReference type="EMBL" id="JACSIT010000038">
    <property type="protein sequence ID" value="MBC6992806.1"/>
    <property type="molecule type" value="Genomic_DNA"/>
</dbReference>
<sequence length="294" mass="33526">MEQPLFSIVIPTHNRAAQLPAAIQSVLDQSYPHWELIVVDDGSTDGTASTVAAFTDPRIRYHYQENRQLNGARNSGVGLARGEFLGFLDDDDLLQPGHLAVLHAAMREDKFQHPIYRSGLILRGKSEERGVNYVNGQDALAQYWAHPAGLFGMLIRRDLLRARPFDEDLLLLDDFLWLSAVLVEHPLYQVAAHTAVVNLHPAQRSATYLDEQRLQDNIRRLAAAYNLPGVPQRVPFEFYRRQVVHQHLHFTRQLERNGQLRAALGSWWKALSYARWGDWRELGATLGKVFFALF</sequence>
<dbReference type="CDD" id="cd00761">
    <property type="entry name" value="Glyco_tranf_GTA_type"/>
    <property type="match status" value="1"/>
</dbReference>
<dbReference type="PANTHER" id="PTHR43685">
    <property type="entry name" value="GLYCOSYLTRANSFERASE"/>
    <property type="match status" value="1"/>
</dbReference>
<proteinExistence type="predicted"/>
<dbReference type="RefSeq" id="WP_187464943.1">
    <property type="nucleotide sequence ID" value="NZ_JACSIT010000038.1"/>
</dbReference>
<protein>
    <submittedName>
        <fullName evidence="2">Glycosyltransferase</fullName>
    </submittedName>
</protein>
<dbReference type="Proteomes" id="UP000650081">
    <property type="component" value="Unassembled WGS sequence"/>
</dbReference>
<name>A0A923PJD4_9BACT</name>
<dbReference type="InterPro" id="IPR050834">
    <property type="entry name" value="Glycosyltransf_2"/>
</dbReference>
<evidence type="ECO:0000313" key="2">
    <source>
        <dbReference type="EMBL" id="MBC6992806.1"/>
    </source>
</evidence>
<evidence type="ECO:0000313" key="3">
    <source>
        <dbReference type="Proteomes" id="UP000650081"/>
    </source>
</evidence>
<dbReference type="InterPro" id="IPR029044">
    <property type="entry name" value="Nucleotide-diphossugar_trans"/>
</dbReference>
<dbReference type="SUPFAM" id="SSF53448">
    <property type="entry name" value="Nucleotide-diphospho-sugar transferases"/>
    <property type="match status" value="1"/>
</dbReference>
<gene>
    <name evidence="2" type="ORF">H9S92_01405</name>
</gene>
<dbReference type="InterPro" id="IPR001173">
    <property type="entry name" value="Glyco_trans_2-like"/>
</dbReference>
<dbReference type="Gene3D" id="3.90.550.10">
    <property type="entry name" value="Spore Coat Polysaccharide Biosynthesis Protein SpsA, Chain A"/>
    <property type="match status" value="1"/>
</dbReference>
<keyword evidence="3" id="KW-1185">Reference proteome</keyword>
<dbReference type="AlphaFoldDB" id="A0A923PJD4"/>
<feature type="domain" description="Glycosyltransferase 2-like" evidence="1">
    <location>
        <begin position="7"/>
        <end position="113"/>
    </location>
</feature>
<evidence type="ECO:0000259" key="1">
    <source>
        <dbReference type="Pfam" id="PF00535"/>
    </source>
</evidence>
<dbReference type="Pfam" id="PF00535">
    <property type="entry name" value="Glycos_transf_2"/>
    <property type="match status" value="1"/>
</dbReference>
<organism evidence="2 3">
    <name type="scientific">Neolewinella lacunae</name>
    <dbReference type="NCBI Taxonomy" id="1517758"/>
    <lineage>
        <taxon>Bacteria</taxon>
        <taxon>Pseudomonadati</taxon>
        <taxon>Bacteroidota</taxon>
        <taxon>Saprospiria</taxon>
        <taxon>Saprospirales</taxon>
        <taxon>Lewinellaceae</taxon>
        <taxon>Neolewinella</taxon>
    </lineage>
</organism>
<reference evidence="2" key="1">
    <citation type="submission" date="2020-08" db="EMBL/GenBank/DDBJ databases">
        <title>Lewinella bacteria from marine environments.</title>
        <authorList>
            <person name="Zhong Y."/>
        </authorList>
    </citation>
    <scope>NUCLEOTIDE SEQUENCE</scope>
    <source>
        <strain evidence="2">KCTC 42187</strain>
    </source>
</reference>